<evidence type="ECO:0000313" key="3">
    <source>
        <dbReference type="EMBL" id="CAB4220827.1"/>
    </source>
</evidence>
<reference evidence="3" key="1">
    <citation type="submission" date="2020-05" db="EMBL/GenBank/DDBJ databases">
        <authorList>
            <person name="Chiriac C."/>
            <person name="Salcher M."/>
            <person name="Ghai R."/>
            <person name="Kavagutti S V."/>
        </authorList>
    </citation>
    <scope>NUCLEOTIDE SEQUENCE</scope>
</reference>
<feature type="compositionally biased region" description="Low complexity" evidence="1">
    <location>
        <begin position="358"/>
        <end position="376"/>
    </location>
</feature>
<feature type="compositionally biased region" description="Low complexity" evidence="1">
    <location>
        <begin position="321"/>
        <end position="351"/>
    </location>
</feature>
<feature type="region of interest" description="Disordered" evidence="1">
    <location>
        <begin position="1"/>
        <end position="78"/>
    </location>
</feature>
<gene>
    <name evidence="2" type="ORF">UFOVP1376_18</name>
    <name evidence="3" type="ORF">UFOVP1623_45</name>
</gene>
<sequence>MSVGKGGSSQKQSQSGSQSGAFTGATDSTTNQTGTSTTSGTQTGAQTGTQTGTQTGAQTGTTAGQTSGQTTANPTGGFSSVSDLLQGLISGSSGLTPQQLMAMGINTNVAQDTANTMDYGGKVLSQYVGDNHPAYQIAAQDKVVAPSGSAFINDYTNPFESQVVDATRNDLTQGFKTGLNELRASYGGQYGNGREGVAAGTAADNFDRTLGTTLGGLRSANYGTAVQAGQGDAARQLQANTANADAGTRVNMFNTGQQNINDQQSIGVVNDWIAQQQAKGNMLASAGNANANISQGGLGNLFEFLNSQVPAFGQSSTGAQTGINTGTSTGSSTGTSSGTSTGTTDSTTATTLENIIKSLTSGTSSGTSTGTGSSSGKNGGLSLG</sequence>
<organism evidence="3">
    <name type="scientific">uncultured Caudovirales phage</name>
    <dbReference type="NCBI Taxonomy" id="2100421"/>
    <lineage>
        <taxon>Viruses</taxon>
        <taxon>Duplodnaviria</taxon>
        <taxon>Heunggongvirae</taxon>
        <taxon>Uroviricota</taxon>
        <taxon>Caudoviricetes</taxon>
        <taxon>Peduoviridae</taxon>
        <taxon>Maltschvirus</taxon>
        <taxon>Maltschvirus maltsch</taxon>
    </lineage>
</organism>
<feature type="region of interest" description="Disordered" evidence="1">
    <location>
        <begin position="315"/>
        <end position="384"/>
    </location>
</feature>
<evidence type="ECO:0000256" key="1">
    <source>
        <dbReference type="SAM" id="MobiDB-lite"/>
    </source>
</evidence>
<name>A0A6J5T2B6_9CAUD</name>
<accession>A0A6J5T2B6</accession>
<feature type="compositionally biased region" description="Low complexity" evidence="1">
    <location>
        <begin position="8"/>
        <end position="72"/>
    </location>
</feature>
<dbReference type="EMBL" id="LR797312">
    <property type="protein sequence ID" value="CAB4202473.1"/>
    <property type="molecule type" value="Genomic_DNA"/>
</dbReference>
<proteinExistence type="predicted"/>
<dbReference type="EMBL" id="LR797491">
    <property type="protein sequence ID" value="CAB4220827.1"/>
    <property type="molecule type" value="Genomic_DNA"/>
</dbReference>
<evidence type="ECO:0000313" key="2">
    <source>
        <dbReference type="EMBL" id="CAB4202473.1"/>
    </source>
</evidence>
<protein>
    <submittedName>
        <fullName evidence="3">Uncharacterized protein</fullName>
    </submittedName>
</protein>